<organism evidence="3 4">
    <name type="scientific">Porites evermanni</name>
    <dbReference type="NCBI Taxonomy" id="104178"/>
    <lineage>
        <taxon>Eukaryota</taxon>
        <taxon>Metazoa</taxon>
        <taxon>Cnidaria</taxon>
        <taxon>Anthozoa</taxon>
        <taxon>Hexacorallia</taxon>
        <taxon>Scleractinia</taxon>
        <taxon>Fungiina</taxon>
        <taxon>Poritidae</taxon>
        <taxon>Porites</taxon>
    </lineage>
</organism>
<evidence type="ECO:0000313" key="4">
    <source>
        <dbReference type="Proteomes" id="UP001159427"/>
    </source>
</evidence>
<gene>
    <name evidence="3" type="ORF">PEVE_00011594</name>
</gene>
<reference evidence="3 4" key="1">
    <citation type="submission" date="2022-05" db="EMBL/GenBank/DDBJ databases">
        <authorList>
            <consortium name="Genoscope - CEA"/>
            <person name="William W."/>
        </authorList>
    </citation>
    <scope>NUCLEOTIDE SEQUENCE [LARGE SCALE GENOMIC DNA]</scope>
</reference>
<protein>
    <recommendedName>
        <fullName evidence="2">SWIM-type domain-containing protein</fullName>
    </recommendedName>
</protein>
<evidence type="ECO:0000259" key="2">
    <source>
        <dbReference type="PROSITE" id="PS50966"/>
    </source>
</evidence>
<keyword evidence="4" id="KW-1185">Reference proteome</keyword>
<dbReference type="EMBL" id="CALNXI010001840">
    <property type="protein sequence ID" value="CAH3178101.1"/>
    <property type="molecule type" value="Genomic_DNA"/>
</dbReference>
<dbReference type="PROSITE" id="PS50966">
    <property type="entry name" value="ZF_SWIM"/>
    <property type="match status" value="1"/>
</dbReference>
<keyword evidence="1" id="KW-0479">Metal-binding</keyword>
<keyword evidence="1" id="KW-0863">Zinc-finger</keyword>
<evidence type="ECO:0000256" key="1">
    <source>
        <dbReference type="PROSITE-ProRule" id="PRU00325"/>
    </source>
</evidence>
<keyword evidence="1" id="KW-0862">Zinc</keyword>
<accession>A0ABN8RKY4</accession>
<sequence>MKKVNAMSVEDMLKGKCVSVGTADKTSTCSNREFQELSFDAAKVLREKNICPEDIITAVIEGAVALLNLPAAIQQKATLDAYKATNTFEVASKDAKNGKVECTVNKDHVKCRCHSFKYDSVCKHSIAVAERVGMLEEHIRHITKSSRKRPKDNTSGG</sequence>
<evidence type="ECO:0000313" key="3">
    <source>
        <dbReference type="EMBL" id="CAH3178101.1"/>
    </source>
</evidence>
<comment type="caution">
    <text evidence="3">The sequence shown here is derived from an EMBL/GenBank/DDBJ whole genome shotgun (WGS) entry which is preliminary data.</text>
</comment>
<name>A0ABN8RKY4_9CNID</name>
<proteinExistence type="predicted"/>
<feature type="domain" description="SWIM-type" evidence="2">
    <location>
        <begin position="100"/>
        <end position="133"/>
    </location>
</feature>
<dbReference type="InterPro" id="IPR007527">
    <property type="entry name" value="Znf_SWIM"/>
</dbReference>
<dbReference type="Proteomes" id="UP001159427">
    <property type="component" value="Unassembled WGS sequence"/>
</dbReference>